<evidence type="ECO:0000256" key="1">
    <source>
        <dbReference type="SAM" id="MobiDB-lite"/>
    </source>
</evidence>
<gene>
    <name evidence="2" type="ORF">QYE76_023945</name>
</gene>
<feature type="compositionally biased region" description="Basic and acidic residues" evidence="1">
    <location>
        <begin position="121"/>
        <end position="131"/>
    </location>
</feature>
<protein>
    <submittedName>
        <fullName evidence="2">Uncharacterized protein</fullName>
    </submittedName>
</protein>
<reference evidence="2" key="1">
    <citation type="submission" date="2023-07" db="EMBL/GenBank/DDBJ databases">
        <title>A chromosome-level genome assembly of Lolium multiflorum.</title>
        <authorList>
            <person name="Chen Y."/>
            <person name="Copetti D."/>
            <person name="Kolliker R."/>
            <person name="Studer B."/>
        </authorList>
    </citation>
    <scope>NUCLEOTIDE SEQUENCE</scope>
    <source>
        <strain evidence="2">02402/16</strain>
        <tissue evidence="2">Leaf</tissue>
    </source>
</reference>
<accession>A0AAD8RB74</accession>
<proteinExistence type="predicted"/>
<dbReference type="Proteomes" id="UP001231189">
    <property type="component" value="Unassembled WGS sequence"/>
</dbReference>
<feature type="region of interest" description="Disordered" evidence="1">
    <location>
        <begin position="88"/>
        <end position="131"/>
    </location>
</feature>
<evidence type="ECO:0000313" key="3">
    <source>
        <dbReference type="Proteomes" id="UP001231189"/>
    </source>
</evidence>
<name>A0AAD8RB74_LOLMU</name>
<evidence type="ECO:0000313" key="2">
    <source>
        <dbReference type="EMBL" id="KAK1618428.1"/>
    </source>
</evidence>
<sequence length="131" mass="14956">MKSIELALDGAKPIISVKRLLWVGEDRRQCTDEVPKCDTVVGTTFCVLSYTLQKLFIPQAVGLNVVKNLRHCGRWRQFRFSIVLSTSVTTTTTTSHPEEKDKDHEKQIPQKGFKGMITSTEWKEQDSDQLM</sequence>
<dbReference type="EMBL" id="JAUUTY010000006">
    <property type="protein sequence ID" value="KAK1618428.1"/>
    <property type="molecule type" value="Genomic_DNA"/>
</dbReference>
<keyword evidence="3" id="KW-1185">Reference proteome</keyword>
<feature type="compositionally biased region" description="Basic and acidic residues" evidence="1">
    <location>
        <begin position="96"/>
        <end position="108"/>
    </location>
</feature>
<organism evidence="2 3">
    <name type="scientific">Lolium multiflorum</name>
    <name type="common">Italian ryegrass</name>
    <name type="synonym">Lolium perenne subsp. multiflorum</name>
    <dbReference type="NCBI Taxonomy" id="4521"/>
    <lineage>
        <taxon>Eukaryota</taxon>
        <taxon>Viridiplantae</taxon>
        <taxon>Streptophyta</taxon>
        <taxon>Embryophyta</taxon>
        <taxon>Tracheophyta</taxon>
        <taxon>Spermatophyta</taxon>
        <taxon>Magnoliopsida</taxon>
        <taxon>Liliopsida</taxon>
        <taxon>Poales</taxon>
        <taxon>Poaceae</taxon>
        <taxon>BOP clade</taxon>
        <taxon>Pooideae</taxon>
        <taxon>Poodae</taxon>
        <taxon>Poeae</taxon>
        <taxon>Poeae Chloroplast Group 2 (Poeae type)</taxon>
        <taxon>Loliodinae</taxon>
        <taxon>Loliinae</taxon>
        <taxon>Lolium</taxon>
    </lineage>
</organism>
<comment type="caution">
    <text evidence="2">The sequence shown here is derived from an EMBL/GenBank/DDBJ whole genome shotgun (WGS) entry which is preliminary data.</text>
</comment>
<dbReference type="AlphaFoldDB" id="A0AAD8RB74"/>